<gene>
    <name evidence="1" type="ORF">QAD02_020670</name>
</gene>
<reference evidence="1" key="1">
    <citation type="submission" date="2023-04" db="EMBL/GenBank/DDBJ databases">
        <title>A chromosome-level genome assembly of the parasitoid wasp Eretmocerus hayati.</title>
        <authorList>
            <person name="Zhong Y."/>
            <person name="Liu S."/>
            <person name="Liu Y."/>
        </authorList>
    </citation>
    <scope>NUCLEOTIDE SEQUENCE</scope>
    <source>
        <strain evidence="1">ZJU_SS_LIU_2023</strain>
    </source>
</reference>
<protein>
    <submittedName>
        <fullName evidence="1">Uncharacterized protein</fullName>
    </submittedName>
</protein>
<accession>A0ACC2PN92</accession>
<organism evidence="1 2">
    <name type="scientific">Eretmocerus hayati</name>
    <dbReference type="NCBI Taxonomy" id="131215"/>
    <lineage>
        <taxon>Eukaryota</taxon>
        <taxon>Metazoa</taxon>
        <taxon>Ecdysozoa</taxon>
        <taxon>Arthropoda</taxon>
        <taxon>Hexapoda</taxon>
        <taxon>Insecta</taxon>
        <taxon>Pterygota</taxon>
        <taxon>Neoptera</taxon>
        <taxon>Endopterygota</taxon>
        <taxon>Hymenoptera</taxon>
        <taxon>Apocrita</taxon>
        <taxon>Proctotrupomorpha</taxon>
        <taxon>Chalcidoidea</taxon>
        <taxon>Aphelinidae</taxon>
        <taxon>Aphelininae</taxon>
        <taxon>Eretmocerus</taxon>
    </lineage>
</organism>
<evidence type="ECO:0000313" key="1">
    <source>
        <dbReference type="EMBL" id="KAJ8684877.1"/>
    </source>
</evidence>
<proteinExistence type="predicted"/>
<sequence>MLNVLAILHPDPQDLGRRLLVLVDPGNRDYIPPSLRPYNYSRGIVSMNDIDFNAQIFDAPDEKVSGIPALGIEPLLPICVNSGTKDICRHSFTNSTVPEISIIPTPNSCFRPYCENSPGLSQKQDPSQFRNQNTTGENSVPYDLSHDDTYKNTFAEESDLISYDLLNDRAKETWT</sequence>
<evidence type="ECO:0000313" key="2">
    <source>
        <dbReference type="Proteomes" id="UP001239111"/>
    </source>
</evidence>
<dbReference type="EMBL" id="CM056741">
    <property type="protein sequence ID" value="KAJ8684877.1"/>
    <property type="molecule type" value="Genomic_DNA"/>
</dbReference>
<comment type="caution">
    <text evidence="1">The sequence shown here is derived from an EMBL/GenBank/DDBJ whole genome shotgun (WGS) entry which is preliminary data.</text>
</comment>
<dbReference type="Proteomes" id="UP001239111">
    <property type="component" value="Chromosome 1"/>
</dbReference>
<name>A0ACC2PN92_9HYME</name>
<keyword evidence="2" id="KW-1185">Reference proteome</keyword>